<feature type="compositionally biased region" description="Acidic residues" evidence="1">
    <location>
        <begin position="449"/>
        <end position="467"/>
    </location>
</feature>
<dbReference type="RefSeq" id="XP_033394561.1">
    <property type="nucleotide sequence ID" value="XM_033546396.1"/>
</dbReference>
<dbReference type="PANTHER" id="PTHR15002:SF0">
    <property type="entry name" value="RIBOSOMAL BIOGENESIS PROTEIN LAS1L"/>
    <property type="match status" value="1"/>
</dbReference>
<dbReference type="EMBL" id="ML995495">
    <property type="protein sequence ID" value="KAF2138848.1"/>
    <property type="molecule type" value="Genomic_DNA"/>
</dbReference>
<dbReference type="AlphaFoldDB" id="A0A6A6B5D5"/>
<dbReference type="GO" id="GO:0090730">
    <property type="term" value="C:Las1 complex"/>
    <property type="evidence" value="ECO:0007669"/>
    <property type="project" value="InterPro"/>
</dbReference>
<feature type="compositionally biased region" description="Low complexity" evidence="1">
    <location>
        <begin position="470"/>
        <end position="482"/>
    </location>
</feature>
<organism evidence="2 3">
    <name type="scientific">Aplosporella prunicola CBS 121167</name>
    <dbReference type="NCBI Taxonomy" id="1176127"/>
    <lineage>
        <taxon>Eukaryota</taxon>
        <taxon>Fungi</taxon>
        <taxon>Dikarya</taxon>
        <taxon>Ascomycota</taxon>
        <taxon>Pezizomycotina</taxon>
        <taxon>Dothideomycetes</taxon>
        <taxon>Dothideomycetes incertae sedis</taxon>
        <taxon>Botryosphaeriales</taxon>
        <taxon>Aplosporellaceae</taxon>
        <taxon>Aplosporella</taxon>
    </lineage>
</organism>
<feature type="compositionally biased region" description="Basic and acidic residues" evidence="1">
    <location>
        <begin position="438"/>
        <end position="448"/>
    </location>
</feature>
<dbReference type="GO" id="GO:0000470">
    <property type="term" value="P:maturation of LSU-rRNA"/>
    <property type="evidence" value="ECO:0007669"/>
    <property type="project" value="TreeGrafter"/>
</dbReference>
<feature type="region of interest" description="Disordered" evidence="1">
    <location>
        <begin position="424"/>
        <end position="492"/>
    </location>
</feature>
<dbReference type="InterPro" id="IPR007174">
    <property type="entry name" value="Las1"/>
</dbReference>
<dbReference type="PANTHER" id="PTHR15002">
    <property type="entry name" value="RIBOSOMAL BIOGENESIS PROTEIN LAS1L"/>
    <property type="match status" value="1"/>
</dbReference>
<evidence type="ECO:0008006" key="4">
    <source>
        <dbReference type="Google" id="ProtNLM"/>
    </source>
</evidence>
<reference evidence="2" key="1">
    <citation type="journal article" date="2020" name="Stud. Mycol.">
        <title>101 Dothideomycetes genomes: a test case for predicting lifestyles and emergence of pathogens.</title>
        <authorList>
            <person name="Haridas S."/>
            <person name="Albert R."/>
            <person name="Binder M."/>
            <person name="Bloem J."/>
            <person name="Labutti K."/>
            <person name="Salamov A."/>
            <person name="Andreopoulos B."/>
            <person name="Baker S."/>
            <person name="Barry K."/>
            <person name="Bills G."/>
            <person name="Bluhm B."/>
            <person name="Cannon C."/>
            <person name="Castanera R."/>
            <person name="Culley D."/>
            <person name="Daum C."/>
            <person name="Ezra D."/>
            <person name="Gonzalez J."/>
            <person name="Henrissat B."/>
            <person name="Kuo A."/>
            <person name="Liang C."/>
            <person name="Lipzen A."/>
            <person name="Lutzoni F."/>
            <person name="Magnuson J."/>
            <person name="Mondo S."/>
            <person name="Nolan M."/>
            <person name="Ohm R."/>
            <person name="Pangilinan J."/>
            <person name="Park H.-J."/>
            <person name="Ramirez L."/>
            <person name="Alfaro M."/>
            <person name="Sun H."/>
            <person name="Tritt A."/>
            <person name="Yoshinaga Y."/>
            <person name="Zwiers L.-H."/>
            <person name="Turgeon B."/>
            <person name="Goodwin S."/>
            <person name="Spatafora J."/>
            <person name="Crous P."/>
            <person name="Grigoriev I."/>
        </authorList>
    </citation>
    <scope>NUCLEOTIDE SEQUENCE</scope>
    <source>
        <strain evidence="2">CBS 121167</strain>
    </source>
</reference>
<dbReference type="Pfam" id="PF04031">
    <property type="entry name" value="Las1"/>
    <property type="match status" value="1"/>
</dbReference>
<dbReference type="GO" id="GO:0030687">
    <property type="term" value="C:preribosome, large subunit precursor"/>
    <property type="evidence" value="ECO:0007669"/>
    <property type="project" value="TreeGrafter"/>
</dbReference>
<keyword evidence="3" id="KW-1185">Reference proteome</keyword>
<dbReference type="GO" id="GO:0004519">
    <property type="term" value="F:endonuclease activity"/>
    <property type="evidence" value="ECO:0007669"/>
    <property type="project" value="InterPro"/>
</dbReference>
<feature type="region of interest" description="Disordered" evidence="1">
    <location>
        <begin position="329"/>
        <end position="371"/>
    </location>
</feature>
<proteinExistence type="predicted"/>
<evidence type="ECO:0000313" key="3">
    <source>
        <dbReference type="Proteomes" id="UP000799438"/>
    </source>
</evidence>
<dbReference type="Proteomes" id="UP000799438">
    <property type="component" value="Unassembled WGS sequence"/>
</dbReference>
<gene>
    <name evidence="2" type="ORF">K452DRAFT_361058</name>
</gene>
<evidence type="ECO:0000313" key="2">
    <source>
        <dbReference type="EMBL" id="KAF2138848.1"/>
    </source>
</evidence>
<dbReference type="OrthoDB" id="10263222at2759"/>
<dbReference type="GO" id="GO:0000460">
    <property type="term" value="P:maturation of 5.8S rRNA"/>
    <property type="evidence" value="ECO:0007669"/>
    <property type="project" value="TreeGrafter"/>
</dbReference>
<protein>
    <recommendedName>
        <fullName evidence="4">Las1-like protein</fullName>
    </recommendedName>
</protein>
<sequence length="516" mass="56343">MPRFLVTPWRDGAELLRVRDWLYHRHDGHDDRRLQAVNMVTAWKRRATLPHAIDSTASLVDAVRLDEMAGTSALAVRNAYSAAFNRFVTGFCDTVQHSFRKLSMYDMAAALSMPSSFVELRHEATHEELPSLRRLRRATQHALAWLWEHYWQKLDAVVLPPKEQPKEQQRSAGDGLGAADHVCAALKAYLSARRQEIKAVGAAAAKSATSTAALQFASVLLSPQQQQKKKKSKRLPDVDALATALADVLVGERLLVPSDYAPNAPLSGAHLVWDPLLQRLRAPLPPLMHALTTRMAAALAAPSPIGTVPKEDGTMAGLLGWLLDFLSPPTSSSPSSSSTSSNNDNEDEDEDEDEGEEEAEEQYFPTASARRNARDAAMRVAMLQPGRFWCRRLARALLRAGEDEFQDAWLPVFEAAAAAEKGKAVEGGAEEGVGEGVAEAKEREREVEGKEEEEDEMVVEEGEDAMDIDAAPTAASATATAPSSPPPPASTRFRARAGWAKWQGDWHATPIGVVPS</sequence>
<dbReference type="GeneID" id="54303902"/>
<feature type="compositionally biased region" description="Low complexity" evidence="1">
    <location>
        <begin position="329"/>
        <end position="343"/>
    </location>
</feature>
<name>A0A6A6B5D5_9PEZI</name>
<accession>A0A6A6B5D5</accession>
<evidence type="ECO:0000256" key="1">
    <source>
        <dbReference type="SAM" id="MobiDB-lite"/>
    </source>
</evidence>
<feature type="compositionally biased region" description="Acidic residues" evidence="1">
    <location>
        <begin position="344"/>
        <end position="361"/>
    </location>
</feature>